<feature type="transmembrane region" description="Helical" evidence="1">
    <location>
        <begin position="98"/>
        <end position="117"/>
    </location>
</feature>
<proteinExistence type="predicted"/>
<keyword evidence="4" id="KW-1185">Reference proteome</keyword>
<comment type="caution">
    <text evidence="3">The sequence shown here is derived from an EMBL/GenBank/DDBJ whole genome shotgun (WGS) entry which is preliminary data.</text>
</comment>
<organism evidence="3 4">
    <name type="scientific">Ephemerocybe angulata</name>
    <dbReference type="NCBI Taxonomy" id="980116"/>
    <lineage>
        <taxon>Eukaryota</taxon>
        <taxon>Fungi</taxon>
        <taxon>Dikarya</taxon>
        <taxon>Basidiomycota</taxon>
        <taxon>Agaricomycotina</taxon>
        <taxon>Agaricomycetes</taxon>
        <taxon>Agaricomycetidae</taxon>
        <taxon>Agaricales</taxon>
        <taxon>Agaricineae</taxon>
        <taxon>Psathyrellaceae</taxon>
        <taxon>Ephemerocybe</taxon>
    </lineage>
</organism>
<accession>A0A8H6I672</accession>
<sequence>MMNATSADLLDGYLKALHDEQVSKWFEVAGIVLLIVDYLQTLSLEVTHVWNRRWKLVDFLYIGCRYFAFVDISTSIIYRLNTTFPQNVCATLGFVTNVLYLVGMSLSESLMFVRLYALSGRNGAMKRYLIFQYMIFHALLLILMIRNLVKATCTPNVIPFVSACAALHKSKFIAILSWGLILLNELILSLISLWLGFQENRDTKNPTVQILYRDGMYFIASMTTLSAGNIIVNFVGPSIHKFFLAEIHRVMHTTLSARMILHVRELSQRRLIPQFTVRDGVLIELSAVEDRTTGTSE</sequence>
<feature type="domain" description="DUF6533" evidence="2">
    <location>
        <begin position="26"/>
        <end position="70"/>
    </location>
</feature>
<evidence type="ECO:0000256" key="1">
    <source>
        <dbReference type="SAM" id="Phobius"/>
    </source>
</evidence>
<dbReference type="Pfam" id="PF20151">
    <property type="entry name" value="DUF6533"/>
    <property type="match status" value="1"/>
</dbReference>
<dbReference type="InterPro" id="IPR045340">
    <property type="entry name" value="DUF6533"/>
</dbReference>
<feature type="transmembrane region" description="Helical" evidence="1">
    <location>
        <begin position="56"/>
        <end position="78"/>
    </location>
</feature>
<gene>
    <name evidence="3" type="ORF">DFP72DRAFT_188029</name>
</gene>
<dbReference type="Proteomes" id="UP000521943">
    <property type="component" value="Unassembled WGS sequence"/>
</dbReference>
<feature type="transmembrane region" description="Helical" evidence="1">
    <location>
        <begin position="216"/>
        <end position="236"/>
    </location>
</feature>
<keyword evidence="1" id="KW-0812">Transmembrane</keyword>
<keyword evidence="1" id="KW-1133">Transmembrane helix</keyword>
<name>A0A8H6I672_9AGAR</name>
<protein>
    <recommendedName>
        <fullName evidence="2">DUF6533 domain-containing protein</fullName>
    </recommendedName>
</protein>
<evidence type="ECO:0000313" key="3">
    <source>
        <dbReference type="EMBL" id="KAF6758183.1"/>
    </source>
</evidence>
<feature type="transmembrane region" description="Helical" evidence="1">
    <location>
        <begin position="172"/>
        <end position="195"/>
    </location>
</feature>
<dbReference type="OrthoDB" id="2645170at2759"/>
<feature type="transmembrane region" description="Helical" evidence="1">
    <location>
        <begin position="129"/>
        <end position="149"/>
    </location>
</feature>
<dbReference type="EMBL" id="JACGCI010000019">
    <property type="protein sequence ID" value="KAF6758183.1"/>
    <property type="molecule type" value="Genomic_DNA"/>
</dbReference>
<dbReference type="AlphaFoldDB" id="A0A8H6I672"/>
<evidence type="ECO:0000259" key="2">
    <source>
        <dbReference type="Pfam" id="PF20151"/>
    </source>
</evidence>
<keyword evidence="1" id="KW-0472">Membrane</keyword>
<reference evidence="3 4" key="1">
    <citation type="submission" date="2020-07" db="EMBL/GenBank/DDBJ databases">
        <title>Comparative genomics of pyrophilous fungi reveals a link between fire events and developmental genes.</title>
        <authorList>
            <consortium name="DOE Joint Genome Institute"/>
            <person name="Steindorff A.S."/>
            <person name="Carver A."/>
            <person name="Calhoun S."/>
            <person name="Stillman K."/>
            <person name="Liu H."/>
            <person name="Lipzen A."/>
            <person name="Pangilinan J."/>
            <person name="Labutti K."/>
            <person name="Bruns T.D."/>
            <person name="Grigoriev I.V."/>
        </authorList>
    </citation>
    <scope>NUCLEOTIDE SEQUENCE [LARGE SCALE GENOMIC DNA]</scope>
    <source>
        <strain evidence="3 4">CBS 144469</strain>
    </source>
</reference>
<evidence type="ECO:0000313" key="4">
    <source>
        <dbReference type="Proteomes" id="UP000521943"/>
    </source>
</evidence>